<dbReference type="Proteomes" id="UP000324222">
    <property type="component" value="Unassembled WGS sequence"/>
</dbReference>
<reference evidence="1 2" key="1">
    <citation type="submission" date="2019-05" db="EMBL/GenBank/DDBJ databases">
        <title>Another draft genome of Portunus trituberculatus and its Hox gene families provides insights of decapod evolution.</title>
        <authorList>
            <person name="Jeong J.-H."/>
            <person name="Song I."/>
            <person name="Kim S."/>
            <person name="Choi T."/>
            <person name="Kim D."/>
            <person name="Ryu S."/>
            <person name="Kim W."/>
        </authorList>
    </citation>
    <scope>NUCLEOTIDE SEQUENCE [LARGE SCALE GENOMIC DNA]</scope>
    <source>
        <tissue evidence="1">Muscle</tissue>
    </source>
</reference>
<evidence type="ECO:0000313" key="1">
    <source>
        <dbReference type="EMBL" id="MPC73739.1"/>
    </source>
</evidence>
<proteinExistence type="predicted"/>
<comment type="caution">
    <text evidence="1">The sequence shown here is derived from an EMBL/GenBank/DDBJ whole genome shotgun (WGS) entry which is preliminary data.</text>
</comment>
<evidence type="ECO:0000313" key="2">
    <source>
        <dbReference type="Proteomes" id="UP000324222"/>
    </source>
</evidence>
<gene>
    <name evidence="1" type="ORF">E2C01_068076</name>
</gene>
<sequence length="28" mass="2986">MLSQISDLSLESGRCAVAAPDRRLPSRG</sequence>
<protein>
    <submittedName>
        <fullName evidence="1">Uncharacterized protein</fullName>
    </submittedName>
</protein>
<organism evidence="1 2">
    <name type="scientific">Portunus trituberculatus</name>
    <name type="common">Swimming crab</name>
    <name type="synonym">Neptunus trituberculatus</name>
    <dbReference type="NCBI Taxonomy" id="210409"/>
    <lineage>
        <taxon>Eukaryota</taxon>
        <taxon>Metazoa</taxon>
        <taxon>Ecdysozoa</taxon>
        <taxon>Arthropoda</taxon>
        <taxon>Crustacea</taxon>
        <taxon>Multicrustacea</taxon>
        <taxon>Malacostraca</taxon>
        <taxon>Eumalacostraca</taxon>
        <taxon>Eucarida</taxon>
        <taxon>Decapoda</taxon>
        <taxon>Pleocyemata</taxon>
        <taxon>Brachyura</taxon>
        <taxon>Eubrachyura</taxon>
        <taxon>Portunoidea</taxon>
        <taxon>Portunidae</taxon>
        <taxon>Portuninae</taxon>
        <taxon>Portunus</taxon>
    </lineage>
</organism>
<dbReference type="EMBL" id="VSRR010037415">
    <property type="protein sequence ID" value="MPC73739.1"/>
    <property type="molecule type" value="Genomic_DNA"/>
</dbReference>
<dbReference type="AlphaFoldDB" id="A0A5B7HVL8"/>
<name>A0A5B7HVL8_PORTR</name>
<accession>A0A5B7HVL8</accession>
<keyword evidence="2" id="KW-1185">Reference proteome</keyword>